<evidence type="ECO:0000313" key="8">
    <source>
        <dbReference type="EMBL" id="RBO92236.1"/>
    </source>
</evidence>
<feature type="transmembrane region" description="Helical" evidence="6">
    <location>
        <begin position="216"/>
        <end position="238"/>
    </location>
</feature>
<keyword evidence="5 6" id="KW-0472">Membrane</keyword>
<evidence type="ECO:0000313" key="9">
    <source>
        <dbReference type="Proteomes" id="UP000252893"/>
    </source>
</evidence>
<evidence type="ECO:0000256" key="2">
    <source>
        <dbReference type="ARBA" id="ARBA00022475"/>
    </source>
</evidence>
<feature type="transmembrane region" description="Helical" evidence="6">
    <location>
        <begin position="285"/>
        <end position="303"/>
    </location>
</feature>
<dbReference type="InterPro" id="IPR050189">
    <property type="entry name" value="MFS_Efflux_Transporters"/>
</dbReference>
<comment type="subcellular location">
    <subcellularLocation>
        <location evidence="1">Cell membrane</location>
        <topology evidence="1">Multi-pass membrane protein</topology>
    </subcellularLocation>
</comment>
<feature type="transmembrane region" description="Helical" evidence="6">
    <location>
        <begin position="345"/>
        <end position="365"/>
    </location>
</feature>
<organism evidence="8 9">
    <name type="scientific">Pseudochrobactrum asaccharolyticum</name>
    <dbReference type="NCBI Taxonomy" id="354351"/>
    <lineage>
        <taxon>Bacteria</taxon>
        <taxon>Pseudomonadati</taxon>
        <taxon>Pseudomonadota</taxon>
        <taxon>Alphaproteobacteria</taxon>
        <taxon>Hyphomicrobiales</taxon>
        <taxon>Brucellaceae</taxon>
        <taxon>Pseudochrobactrum</taxon>
    </lineage>
</organism>
<feature type="domain" description="Major facilitator superfamily (MFS) profile" evidence="7">
    <location>
        <begin position="25"/>
        <end position="396"/>
    </location>
</feature>
<dbReference type="Gene3D" id="1.20.1250.20">
    <property type="entry name" value="MFS general substrate transporter like domains"/>
    <property type="match status" value="1"/>
</dbReference>
<feature type="transmembrane region" description="Helical" evidence="6">
    <location>
        <begin position="150"/>
        <end position="169"/>
    </location>
</feature>
<feature type="transmembrane region" description="Helical" evidence="6">
    <location>
        <begin position="59"/>
        <end position="79"/>
    </location>
</feature>
<name>A0A366DQ67_9HYPH</name>
<feature type="transmembrane region" description="Helical" evidence="6">
    <location>
        <begin position="371"/>
        <end position="392"/>
    </location>
</feature>
<reference evidence="8 9" key="1">
    <citation type="submission" date="2018-06" db="EMBL/GenBank/DDBJ databases">
        <title>Genomic Encyclopedia of Type Strains, Phase IV (KMG-IV): sequencing the most valuable type-strain genomes for metagenomic binning, comparative biology and taxonomic classification.</title>
        <authorList>
            <person name="Goeker M."/>
        </authorList>
    </citation>
    <scope>NUCLEOTIDE SEQUENCE [LARGE SCALE GENOMIC DNA]</scope>
    <source>
        <strain evidence="8 9">DSM 25619</strain>
    </source>
</reference>
<comment type="caution">
    <text evidence="8">The sequence shown here is derived from an EMBL/GenBank/DDBJ whole genome shotgun (WGS) entry which is preliminary data.</text>
</comment>
<gene>
    <name evidence="8" type="ORF">DFR47_107135</name>
</gene>
<evidence type="ECO:0000256" key="3">
    <source>
        <dbReference type="ARBA" id="ARBA00022692"/>
    </source>
</evidence>
<feature type="transmembrane region" description="Helical" evidence="6">
    <location>
        <begin position="175"/>
        <end position="196"/>
    </location>
</feature>
<dbReference type="PANTHER" id="PTHR43124">
    <property type="entry name" value="PURINE EFFLUX PUMP PBUE"/>
    <property type="match status" value="1"/>
</dbReference>
<dbReference type="PROSITE" id="PS50850">
    <property type="entry name" value="MFS"/>
    <property type="match status" value="1"/>
</dbReference>
<keyword evidence="3 6" id="KW-0812">Transmembrane</keyword>
<dbReference type="InterPro" id="IPR020846">
    <property type="entry name" value="MFS_dom"/>
</dbReference>
<keyword evidence="4 6" id="KW-1133">Transmembrane helix</keyword>
<dbReference type="AlphaFoldDB" id="A0A366DQ67"/>
<dbReference type="Pfam" id="PF07690">
    <property type="entry name" value="MFS_1"/>
    <property type="match status" value="1"/>
</dbReference>
<keyword evidence="9" id="KW-1185">Reference proteome</keyword>
<dbReference type="Proteomes" id="UP000252893">
    <property type="component" value="Unassembled WGS sequence"/>
</dbReference>
<feature type="transmembrane region" description="Helical" evidence="6">
    <location>
        <begin position="91"/>
        <end position="114"/>
    </location>
</feature>
<evidence type="ECO:0000259" key="7">
    <source>
        <dbReference type="PROSITE" id="PS50850"/>
    </source>
</evidence>
<evidence type="ECO:0000256" key="1">
    <source>
        <dbReference type="ARBA" id="ARBA00004651"/>
    </source>
</evidence>
<dbReference type="EMBL" id="QNRH01000007">
    <property type="protein sequence ID" value="RBO92236.1"/>
    <property type="molecule type" value="Genomic_DNA"/>
</dbReference>
<dbReference type="PANTHER" id="PTHR43124:SF3">
    <property type="entry name" value="CHLORAMPHENICOL EFFLUX PUMP RV0191"/>
    <property type="match status" value="1"/>
</dbReference>
<accession>A0A366DQ67</accession>
<feature type="transmembrane region" description="Helical" evidence="6">
    <location>
        <begin position="21"/>
        <end position="39"/>
    </location>
</feature>
<keyword evidence="2" id="KW-1003">Cell membrane</keyword>
<dbReference type="InterPro" id="IPR011701">
    <property type="entry name" value="MFS"/>
</dbReference>
<evidence type="ECO:0000256" key="6">
    <source>
        <dbReference type="SAM" id="Phobius"/>
    </source>
</evidence>
<feature type="transmembrane region" description="Helical" evidence="6">
    <location>
        <begin position="309"/>
        <end position="333"/>
    </location>
</feature>
<dbReference type="CDD" id="cd17324">
    <property type="entry name" value="MFS_NepI_like"/>
    <property type="match status" value="1"/>
</dbReference>
<protein>
    <submittedName>
        <fullName evidence="8">Putative MFS family arabinose efflux permease</fullName>
    </submittedName>
</protein>
<dbReference type="InterPro" id="IPR036259">
    <property type="entry name" value="MFS_trans_sf"/>
</dbReference>
<dbReference type="OrthoDB" id="9810111at2"/>
<feature type="transmembrane region" description="Helical" evidence="6">
    <location>
        <begin position="258"/>
        <end position="278"/>
    </location>
</feature>
<evidence type="ECO:0000256" key="5">
    <source>
        <dbReference type="ARBA" id="ARBA00023136"/>
    </source>
</evidence>
<feature type="transmembrane region" description="Helical" evidence="6">
    <location>
        <begin position="120"/>
        <end position="138"/>
    </location>
</feature>
<dbReference type="GO" id="GO:0022857">
    <property type="term" value="F:transmembrane transporter activity"/>
    <property type="evidence" value="ECO:0007669"/>
    <property type="project" value="InterPro"/>
</dbReference>
<evidence type="ECO:0000256" key="4">
    <source>
        <dbReference type="ARBA" id="ARBA00022989"/>
    </source>
</evidence>
<dbReference type="SUPFAM" id="SSF103473">
    <property type="entry name" value="MFS general substrate transporter"/>
    <property type="match status" value="1"/>
</dbReference>
<dbReference type="GO" id="GO:0005886">
    <property type="term" value="C:plasma membrane"/>
    <property type="evidence" value="ECO:0007669"/>
    <property type="project" value="UniProtKB-SubCell"/>
</dbReference>
<proteinExistence type="predicted"/>
<sequence length="400" mass="42623">MSDIYVADRAVDARNTGEKSFPFMSLLALAAVGFITILTEVLPAGLLTQIADDLSVSEAYVGQMVSIYALGSLIAAIPLTKMTQAIRRRPLLISAVFGFLIANLLTAVSPYYWLIMIGRFIAGVSAGLSWALLAGYAARMVPEEQKGRAITIAMVGTPIALSIGVPATTFLGTLIGWRLCFALLSLLAILLIVWIATKVPDFPGQEASRQQSLHSVITMPGIRSILFVTLTFVLAHNILYTYVVPLLANAGLEERTDVMLMLFGMASLVSIWITGVYIDGKLRQLSLLSSLLFICVAVAIGFFPQQTLVICAAVVVWGFAFGGIATLFQTALARAAGDATDVAQSMLVTIWNTAIAGGGVLGGLLLEEIGINAFSPALLGLLIPAFVATWIAQRHGFCNH</sequence>
<dbReference type="RefSeq" id="WP_113945551.1">
    <property type="nucleotide sequence ID" value="NZ_JBHEEG010000009.1"/>
</dbReference>